<organism evidence="2 3">
    <name type="scientific">Cladobotryum mycophilum</name>
    <dbReference type="NCBI Taxonomy" id="491253"/>
    <lineage>
        <taxon>Eukaryota</taxon>
        <taxon>Fungi</taxon>
        <taxon>Dikarya</taxon>
        <taxon>Ascomycota</taxon>
        <taxon>Pezizomycotina</taxon>
        <taxon>Sordariomycetes</taxon>
        <taxon>Hypocreomycetidae</taxon>
        <taxon>Hypocreales</taxon>
        <taxon>Hypocreaceae</taxon>
        <taxon>Cladobotryum</taxon>
    </lineage>
</organism>
<sequence>MVRSIALLALSGAAMAAVQSTTVSILMPYADPTAIIHASVITAGPQATTYAVTCPEYHGGDDDNSGCGMADGTATVVQGPSTYAFAFSDVSEDVTVSEQFACTAVPLKNRNVLDCAVTGLYVDEDGSSQIKTSTALVNDFDKYVMPVTVTAGLQKLGTATPGATIETTITQTTGSATPTGSVTSFVTSTASGSTGVKATHSATITTTSAVSSGLPSSNSTSGPHSTNAAVPVNSQNALIAGFAAIIGGVLLL</sequence>
<dbReference type="EMBL" id="JAVFKD010000001">
    <property type="protein sequence ID" value="KAK5998390.1"/>
    <property type="molecule type" value="Genomic_DNA"/>
</dbReference>
<reference evidence="2 3" key="1">
    <citation type="submission" date="2024-01" db="EMBL/GenBank/DDBJ databases">
        <title>Complete genome of Cladobotryum mycophilum ATHUM6906.</title>
        <authorList>
            <person name="Christinaki A.C."/>
            <person name="Myridakis A.I."/>
            <person name="Kouvelis V.N."/>
        </authorList>
    </citation>
    <scope>NUCLEOTIDE SEQUENCE [LARGE SCALE GENOMIC DNA]</scope>
    <source>
        <strain evidence="2 3">ATHUM6906</strain>
    </source>
</reference>
<evidence type="ECO:0000256" key="1">
    <source>
        <dbReference type="SAM" id="SignalP"/>
    </source>
</evidence>
<accession>A0ABR0T317</accession>
<dbReference type="Proteomes" id="UP001338125">
    <property type="component" value="Unassembled WGS sequence"/>
</dbReference>
<comment type="caution">
    <text evidence="2">The sequence shown here is derived from an EMBL/GenBank/DDBJ whole genome shotgun (WGS) entry which is preliminary data.</text>
</comment>
<feature type="chain" id="PRO_5046341127" evidence="1">
    <location>
        <begin position="17"/>
        <end position="252"/>
    </location>
</feature>
<protein>
    <submittedName>
        <fullName evidence="2">Uncharacterized protein</fullName>
    </submittedName>
</protein>
<name>A0ABR0T317_9HYPO</name>
<feature type="signal peptide" evidence="1">
    <location>
        <begin position="1"/>
        <end position="16"/>
    </location>
</feature>
<evidence type="ECO:0000313" key="2">
    <source>
        <dbReference type="EMBL" id="KAK5998390.1"/>
    </source>
</evidence>
<dbReference type="PANTHER" id="PTHR40640:SF1">
    <property type="entry name" value="ANCHORED GLYCOPROTEIN, PUTATIVE (AFU_ORTHOLOGUE AFUA_8G04860)-RELATED"/>
    <property type="match status" value="1"/>
</dbReference>
<gene>
    <name evidence="2" type="ORF">PT974_00769</name>
</gene>
<evidence type="ECO:0000313" key="3">
    <source>
        <dbReference type="Proteomes" id="UP001338125"/>
    </source>
</evidence>
<keyword evidence="1" id="KW-0732">Signal</keyword>
<dbReference type="PANTHER" id="PTHR40640">
    <property type="entry name" value="ANCHORED GLYCOPROTEIN, PUTATIVE (AFU_ORTHOLOGUE AFUA_8G04860)-RELATED"/>
    <property type="match status" value="1"/>
</dbReference>
<proteinExistence type="predicted"/>
<keyword evidence="3" id="KW-1185">Reference proteome</keyword>